<name>A0A140LBN6_9FIRM</name>
<keyword evidence="8" id="KW-1003">Cell membrane</keyword>
<evidence type="ECO:0000256" key="7">
    <source>
        <dbReference type="ARBA" id="ARBA00023310"/>
    </source>
</evidence>
<evidence type="ECO:0000256" key="4">
    <source>
        <dbReference type="ARBA" id="ARBA00023065"/>
    </source>
</evidence>
<evidence type="ECO:0000256" key="3">
    <source>
        <dbReference type="ARBA" id="ARBA00022781"/>
    </source>
</evidence>
<dbReference type="GO" id="GO:0045259">
    <property type="term" value="C:proton-transporting ATP synthase complex"/>
    <property type="evidence" value="ECO:0007669"/>
    <property type="project" value="UniProtKB-KW"/>
</dbReference>
<comment type="subcellular location">
    <subcellularLocation>
        <location evidence="8">Cell membrane</location>
        <topology evidence="8">Peripheral membrane protein</topology>
    </subcellularLocation>
    <subcellularLocation>
        <location evidence="1">Membrane</location>
    </subcellularLocation>
</comment>
<evidence type="ECO:0000256" key="6">
    <source>
        <dbReference type="ARBA" id="ARBA00023196"/>
    </source>
</evidence>
<dbReference type="Gene3D" id="1.10.520.20">
    <property type="entry name" value="N-terminal domain of the delta subunit of the F1F0-ATP synthase"/>
    <property type="match status" value="1"/>
</dbReference>
<dbReference type="GO" id="GO:0046933">
    <property type="term" value="F:proton-transporting ATP synthase activity, rotational mechanism"/>
    <property type="evidence" value="ECO:0007669"/>
    <property type="project" value="UniProtKB-UniRule"/>
</dbReference>
<dbReference type="AlphaFoldDB" id="A0A140LBN6"/>
<comment type="function">
    <text evidence="8">F(1)F(0) ATP synthase produces ATP from ADP in the presence of a proton or sodium gradient. F-type ATPases consist of two structural domains, F(1) containing the extramembraneous catalytic core and F(0) containing the membrane proton channel, linked together by a central stalk and a peripheral stalk. During catalysis, ATP synthesis in the catalytic domain of F(1) is coupled via a rotary mechanism of the central stalk subunits to proton translocation.</text>
</comment>
<dbReference type="InterPro" id="IPR000711">
    <property type="entry name" value="ATPase_OSCP/dsu"/>
</dbReference>
<dbReference type="InParanoid" id="A0A140LBN6"/>
<sequence>MAAVGGAYAKAFFSLAKRMNKVEDSKEQLSLVIRIKKESKAFRDFLHHPEIKKNEKKRVVTEMFSGVLSPLMMNFFFLLIDDGLERFLEDVFREYVDLCRKYEESRIARVITAVELTPDEEKALKDKLEEIYGKKIIMKKEVNPEIIGGLVVRLGFQVIDASIRTSLENIKAVIEW</sequence>
<dbReference type="InterPro" id="IPR020781">
    <property type="entry name" value="ATPase_OSCP/d_CS"/>
</dbReference>
<dbReference type="STRING" id="520764.AN618_07690"/>
<dbReference type="OrthoDB" id="9802471at2"/>
<evidence type="ECO:0000256" key="1">
    <source>
        <dbReference type="ARBA" id="ARBA00004370"/>
    </source>
</evidence>
<evidence type="ECO:0000256" key="5">
    <source>
        <dbReference type="ARBA" id="ARBA00023136"/>
    </source>
</evidence>
<dbReference type="PROSITE" id="PS00389">
    <property type="entry name" value="ATPASE_DELTA"/>
    <property type="match status" value="1"/>
</dbReference>
<dbReference type="HAMAP" id="MF_01416">
    <property type="entry name" value="ATP_synth_delta_bact"/>
    <property type="match status" value="1"/>
</dbReference>
<dbReference type="FunCoup" id="A0A140LBN6">
    <property type="interactions" value="372"/>
</dbReference>
<dbReference type="EMBL" id="LOED01000006">
    <property type="protein sequence ID" value="KXG77961.1"/>
    <property type="molecule type" value="Genomic_DNA"/>
</dbReference>
<organism evidence="9 10">
    <name type="scientific">Fervidicola ferrireducens</name>
    <dbReference type="NCBI Taxonomy" id="520764"/>
    <lineage>
        <taxon>Bacteria</taxon>
        <taxon>Bacillati</taxon>
        <taxon>Bacillota</taxon>
        <taxon>Clostridia</taxon>
        <taxon>Thermosediminibacterales</taxon>
        <taxon>Thermosediminibacteraceae</taxon>
        <taxon>Fervidicola</taxon>
    </lineage>
</organism>
<evidence type="ECO:0000313" key="9">
    <source>
        <dbReference type="EMBL" id="KXG77961.1"/>
    </source>
</evidence>
<dbReference type="PANTHER" id="PTHR11910">
    <property type="entry name" value="ATP SYNTHASE DELTA CHAIN"/>
    <property type="match status" value="1"/>
</dbReference>
<dbReference type="Proteomes" id="UP000070427">
    <property type="component" value="Unassembled WGS sequence"/>
</dbReference>
<reference evidence="9 10" key="1">
    <citation type="submission" date="2015-12" db="EMBL/GenBank/DDBJ databases">
        <title>Draft genome sequnece of Fervidicola ferrireducens strain Y170.</title>
        <authorList>
            <person name="Patel B.K."/>
        </authorList>
    </citation>
    <scope>NUCLEOTIDE SEQUENCE [LARGE SCALE GENOMIC DNA]</scope>
    <source>
        <strain evidence="9 10">Y170</strain>
    </source>
</reference>
<dbReference type="PRINTS" id="PR00125">
    <property type="entry name" value="ATPASEDELTA"/>
</dbReference>
<keyword evidence="3 8" id="KW-0375">Hydrogen ion transport</keyword>
<proteinExistence type="inferred from homology"/>
<dbReference type="Pfam" id="PF00213">
    <property type="entry name" value="OSCP"/>
    <property type="match status" value="1"/>
</dbReference>
<keyword evidence="5 8" id="KW-0472">Membrane</keyword>
<keyword evidence="4 8" id="KW-0406">Ion transport</keyword>
<evidence type="ECO:0000313" key="10">
    <source>
        <dbReference type="Proteomes" id="UP000070427"/>
    </source>
</evidence>
<keyword evidence="2 8" id="KW-0813">Transport</keyword>
<dbReference type="InterPro" id="IPR026015">
    <property type="entry name" value="ATP_synth_OSCP/delta_N_sf"/>
</dbReference>
<dbReference type="RefSeq" id="WP_066352296.1">
    <property type="nucleotide sequence ID" value="NZ_LOED01000006.1"/>
</dbReference>
<comment type="caution">
    <text evidence="9">The sequence shown here is derived from an EMBL/GenBank/DDBJ whole genome shotgun (WGS) entry which is preliminary data.</text>
</comment>
<protein>
    <recommendedName>
        <fullName evidence="8">ATP synthase subunit delta</fullName>
    </recommendedName>
    <alternativeName>
        <fullName evidence="8">ATP synthase F(1) sector subunit delta</fullName>
    </alternativeName>
    <alternativeName>
        <fullName evidence="8">F-type ATPase subunit delta</fullName>
        <shortName evidence="8">F-ATPase subunit delta</shortName>
    </alternativeName>
</protein>
<keyword evidence="7 8" id="KW-0066">ATP synthesis</keyword>
<comment type="similarity">
    <text evidence="8">Belongs to the ATPase delta chain family.</text>
</comment>
<evidence type="ECO:0000256" key="2">
    <source>
        <dbReference type="ARBA" id="ARBA00022448"/>
    </source>
</evidence>
<keyword evidence="6 8" id="KW-0139">CF(1)</keyword>
<keyword evidence="10" id="KW-1185">Reference proteome</keyword>
<accession>A0A140LBN6</accession>
<evidence type="ECO:0000256" key="8">
    <source>
        <dbReference type="HAMAP-Rule" id="MF_01416"/>
    </source>
</evidence>
<dbReference type="SUPFAM" id="SSF47928">
    <property type="entry name" value="N-terminal domain of the delta subunit of the F1F0-ATP synthase"/>
    <property type="match status" value="1"/>
</dbReference>
<dbReference type="GO" id="GO:0005886">
    <property type="term" value="C:plasma membrane"/>
    <property type="evidence" value="ECO:0007669"/>
    <property type="project" value="UniProtKB-SubCell"/>
</dbReference>
<dbReference type="NCBIfam" id="TIGR01145">
    <property type="entry name" value="ATP_synt_delta"/>
    <property type="match status" value="1"/>
</dbReference>
<gene>
    <name evidence="9" type="primary">atpH_2</name>
    <name evidence="8" type="synonym">atpH</name>
    <name evidence="9" type="ORF">AN618_07690</name>
</gene>
<comment type="function">
    <text evidence="8">This protein is part of the stalk that links CF(0) to CF(1). It either transmits conformational changes from CF(0) to CF(1) or is implicated in proton conduction.</text>
</comment>